<protein>
    <submittedName>
        <fullName evidence="1">Uncharacterized protein</fullName>
    </submittedName>
</protein>
<dbReference type="AlphaFoldDB" id="R9NXQ3"/>
<dbReference type="RefSeq" id="XP_012187001.1">
    <property type="nucleotide sequence ID" value="XM_012331611.1"/>
</dbReference>
<reference evidence="2" key="1">
    <citation type="journal article" date="2013" name="Genome Announc.">
        <title>Draft genome sequence of the basidiomycetous yeast-like fungus Pseudozyma hubeiensis SY62, which produces an abundant amount of the biosurfactant mannosylerythritol lipids.</title>
        <authorList>
            <person name="Konishi M."/>
            <person name="Hatada Y."/>
            <person name="Horiuchi J."/>
        </authorList>
    </citation>
    <scope>NUCLEOTIDE SEQUENCE [LARGE SCALE GENOMIC DNA]</scope>
    <source>
        <strain evidence="2">SY62</strain>
    </source>
</reference>
<proteinExistence type="predicted"/>
<sequence length="149" mass="16953">MQMRDHAPLQLSSDVWAIILNIEFRAVLYPTKYRTRACSNEGTPRAECRMTDATCCESIATALWHHMSNAMSRCTPVPRSGCPTCRWSVTSLPAMGSSCRSELLPLFHIHLYSIRLILSECDPCIEVVISLCIKSRPAKSRQRQLTRRR</sequence>
<gene>
    <name evidence="1" type="ORF">PHSY_000979</name>
</gene>
<keyword evidence="2" id="KW-1185">Reference proteome</keyword>
<dbReference type="GeneID" id="24106280"/>
<evidence type="ECO:0000313" key="1">
    <source>
        <dbReference type="EMBL" id="GAC93414.1"/>
    </source>
</evidence>
<organism evidence="1 2">
    <name type="scientific">Pseudozyma hubeiensis (strain SY62)</name>
    <name type="common">Yeast</name>
    <dbReference type="NCBI Taxonomy" id="1305764"/>
    <lineage>
        <taxon>Eukaryota</taxon>
        <taxon>Fungi</taxon>
        <taxon>Dikarya</taxon>
        <taxon>Basidiomycota</taxon>
        <taxon>Ustilaginomycotina</taxon>
        <taxon>Ustilaginomycetes</taxon>
        <taxon>Ustilaginales</taxon>
        <taxon>Ustilaginaceae</taxon>
        <taxon>Pseudozyma</taxon>
    </lineage>
</organism>
<dbReference type="HOGENOM" id="CLU_1750507_0_0_1"/>
<name>R9NXQ3_PSEHS</name>
<accession>R9NXQ3</accession>
<evidence type="ECO:0000313" key="2">
    <source>
        <dbReference type="Proteomes" id="UP000014071"/>
    </source>
</evidence>
<dbReference type="Proteomes" id="UP000014071">
    <property type="component" value="Unassembled WGS sequence"/>
</dbReference>
<dbReference type="EMBL" id="DF238776">
    <property type="protein sequence ID" value="GAC93414.1"/>
    <property type="molecule type" value="Genomic_DNA"/>
</dbReference>